<dbReference type="AlphaFoldDB" id="A0A7S1ULR0"/>
<evidence type="ECO:0000313" key="1">
    <source>
        <dbReference type="EMBL" id="CAD9271865.1"/>
    </source>
</evidence>
<sequence length="117" mass="13331">MQYQKPSHRSSSDWTQMFYSSSPTNFLLHPRQAISGHAYRYIPWHPCHHLSSASVRLPQRGIPSTLSFTNVFPSAPVCGGFSLAVWFRREPVVPRDPVAAADTFHFLVRPPDKQQEP</sequence>
<proteinExistence type="predicted"/>
<reference evidence="1" key="1">
    <citation type="submission" date="2021-01" db="EMBL/GenBank/DDBJ databases">
        <authorList>
            <person name="Corre E."/>
            <person name="Pelletier E."/>
            <person name="Niang G."/>
            <person name="Scheremetjew M."/>
            <person name="Finn R."/>
            <person name="Kale V."/>
            <person name="Holt S."/>
            <person name="Cochrane G."/>
            <person name="Meng A."/>
            <person name="Brown T."/>
            <person name="Cohen L."/>
        </authorList>
    </citation>
    <scope>NUCLEOTIDE SEQUENCE</scope>
    <source>
        <strain evidence="1">CCMP 410</strain>
    </source>
</reference>
<name>A0A7S1ULR0_9STRA</name>
<accession>A0A7S1ULR0</accession>
<organism evidence="1">
    <name type="scientific">Grammatophora oceanica</name>
    <dbReference type="NCBI Taxonomy" id="210454"/>
    <lineage>
        <taxon>Eukaryota</taxon>
        <taxon>Sar</taxon>
        <taxon>Stramenopiles</taxon>
        <taxon>Ochrophyta</taxon>
        <taxon>Bacillariophyta</taxon>
        <taxon>Fragilariophyceae</taxon>
        <taxon>Fragilariophycidae</taxon>
        <taxon>Rhabdonematales</taxon>
        <taxon>Grammatophoraceae</taxon>
        <taxon>Grammatophora</taxon>
    </lineage>
</organism>
<protein>
    <submittedName>
        <fullName evidence="1">Uncharacterized protein</fullName>
    </submittedName>
</protein>
<gene>
    <name evidence="1" type="ORF">GOCE00092_LOCUS770</name>
</gene>
<dbReference type="EMBL" id="HBGK01001439">
    <property type="protein sequence ID" value="CAD9271865.1"/>
    <property type="molecule type" value="Transcribed_RNA"/>
</dbReference>